<keyword evidence="3" id="KW-1003">Cell membrane</keyword>
<accession>A0A8J5MYE4</accession>
<dbReference type="InterPro" id="IPR019594">
    <property type="entry name" value="Glu/Gly-bd"/>
</dbReference>
<evidence type="ECO:0000256" key="9">
    <source>
        <dbReference type="ARBA" id="ARBA00023180"/>
    </source>
</evidence>
<feature type="domain" description="Ionotropic glutamate receptor L-glutamate and glycine-binding" evidence="13">
    <location>
        <begin position="54"/>
        <end position="107"/>
    </location>
</feature>
<keyword evidence="11" id="KW-0407">Ion channel</keyword>
<dbReference type="Gene3D" id="1.10.287.70">
    <property type="match status" value="1"/>
</dbReference>
<evidence type="ECO:0000256" key="3">
    <source>
        <dbReference type="ARBA" id="ARBA00022475"/>
    </source>
</evidence>
<dbReference type="SMART" id="SM00918">
    <property type="entry name" value="Lig_chan-Glu_bd"/>
    <property type="match status" value="1"/>
</dbReference>
<keyword evidence="2" id="KW-0813">Transport</keyword>
<reference evidence="14" key="1">
    <citation type="journal article" date="2021" name="Sci. Adv.">
        <title>The American lobster genome reveals insights on longevity, neural, and immune adaptations.</title>
        <authorList>
            <person name="Polinski J.M."/>
            <person name="Zimin A.V."/>
            <person name="Clark K.F."/>
            <person name="Kohn A.B."/>
            <person name="Sadowski N."/>
            <person name="Timp W."/>
            <person name="Ptitsyn A."/>
            <person name="Khanna P."/>
            <person name="Romanova D.Y."/>
            <person name="Williams P."/>
            <person name="Greenwood S.J."/>
            <person name="Moroz L.L."/>
            <person name="Walt D.R."/>
            <person name="Bodnar A.G."/>
        </authorList>
    </citation>
    <scope>NUCLEOTIDE SEQUENCE</scope>
    <source>
        <strain evidence="14">GMGI-L3</strain>
    </source>
</reference>
<evidence type="ECO:0000256" key="4">
    <source>
        <dbReference type="ARBA" id="ARBA00022692"/>
    </source>
</evidence>
<evidence type="ECO:0000256" key="1">
    <source>
        <dbReference type="ARBA" id="ARBA00004651"/>
    </source>
</evidence>
<dbReference type="SUPFAM" id="SSF53850">
    <property type="entry name" value="Periplasmic binding protein-like II"/>
    <property type="match status" value="1"/>
</dbReference>
<evidence type="ECO:0000256" key="11">
    <source>
        <dbReference type="ARBA" id="ARBA00023303"/>
    </source>
</evidence>
<feature type="transmembrane region" description="Helical" evidence="12">
    <location>
        <begin position="161"/>
        <end position="179"/>
    </location>
</feature>
<dbReference type="AlphaFoldDB" id="A0A8J5MYE4"/>
<dbReference type="GO" id="GO:0005886">
    <property type="term" value="C:plasma membrane"/>
    <property type="evidence" value="ECO:0007669"/>
    <property type="project" value="UniProtKB-SubCell"/>
</dbReference>
<dbReference type="PANTHER" id="PTHR42643">
    <property type="entry name" value="IONOTROPIC RECEPTOR 20A-RELATED"/>
    <property type="match status" value="1"/>
</dbReference>
<comment type="subcellular location">
    <subcellularLocation>
        <location evidence="1">Cell membrane</location>
        <topology evidence="1">Multi-pass membrane protein</topology>
    </subcellularLocation>
</comment>
<dbReference type="GO" id="GO:0015276">
    <property type="term" value="F:ligand-gated monoatomic ion channel activity"/>
    <property type="evidence" value="ECO:0007669"/>
    <property type="project" value="InterPro"/>
</dbReference>
<dbReference type="Proteomes" id="UP000747542">
    <property type="component" value="Unassembled WGS sequence"/>
</dbReference>
<evidence type="ECO:0000256" key="8">
    <source>
        <dbReference type="ARBA" id="ARBA00023170"/>
    </source>
</evidence>
<sequence>MDVQLILQKNLTSLIQQPAHLFPEQFHNLMGYKYRVVALRYFPYMDYERDRDEPGTTVTPKDSLDVRILTTLALVLNFTYQIHERSDFKWGVPTNGKFNGMIGELQREESDFCMIAAPTPERLQVIDYTKGYTPDVMITLSLKPTLLPENLSLIRPFEGELWVALLLSVVAFGVLMWVLQKVWLWAAGGRSVKFNTAFLYGWGALLEKPPPVPSVTVSGQVNITLTSILIFFIPSR</sequence>
<keyword evidence="10" id="KW-1071">Ligand-gated ion channel</keyword>
<keyword evidence="5 12" id="KW-1133">Transmembrane helix</keyword>
<evidence type="ECO:0000256" key="2">
    <source>
        <dbReference type="ARBA" id="ARBA00022448"/>
    </source>
</evidence>
<evidence type="ECO:0000313" key="15">
    <source>
        <dbReference type="Proteomes" id="UP000747542"/>
    </source>
</evidence>
<evidence type="ECO:0000256" key="6">
    <source>
        <dbReference type="ARBA" id="ARBA00023065"/>
    </source>
</evidence>
<dbReference type="EMBL" id="JAHLQT010018477">
    <property type="protein sequence ID" value="KAG7169100.1"/>
    <property type="molecule type" value="Genomic_DNA"/>
</dbReference>
<dbReference type="PANTHER" id="PTHR42643:SF24">
    <property type="entry name" value="IONOTROPIC RECEPTOR 60A"/>
    <property type="match status" value="1"/>
</dbReference>
<evidence type="ECO:0000256" key="12">
    <source>
        <dbReference type="SAM" id="Phobius"/>
    </source>
</evidence>
<keyword evidence="4 12" id="KW-0812">Transmembrane</keyword>
<evidence type="ECO:0000313" key="14">
    <source>
        <dbReference type="EMBL" id="KAG7169100.1"/>
    </source>
</evidence>
<dbReference type="Pfam" id="PF10613">
    <property type="entry name" value="Lig_chan-Glu_bd"/>
    <property type="match status" value="1"/>
</dbReference>
<dbReference type="Gene3D" id="3.40.190.10">
    <property type="entry name" value="Periplasmic binding protein-like II"/>
    <property type="match status" value="1"/>
</dbReference>
<keyword evidence="7 12" id="KW-0472">Membrane</keyword>
<evidence type="ECO:0000259" key="13">
    <source>
        <dbReference type="SMART" id="SM00918"/>
    </source>
</evidence>
<organism evidence="14 15">
    <name type="scientific">Homarus americanus</name>
    <name type="common">American lobster</name>
    <dbReference type="NCBI Taxonomy" id="6706"/>
    <lineage>
        <taxon>Eukaryota</taxon>
        <taxon>Metazoa</taxon>
        <taxon>Ecdysozoa</taxon>
        <taxon>Arthropoda</taxon>
        <taxon>Crustacea</taxon>
        <taxon>Multicrustacea</taxon>
        <taxon>Malacostraca</taxon>
        <taxon>Eumalacostraca</taxon>
        <taxon>Eucarida</taxon>
        <taxon>Decapoda</taxon>
        <taxon>Pleocyemata</taxon>
        <taxon>Astacidea</taxon>
        <taxon>Nephropoidea</taxon>
        <taxon>Nephropidae</taxon>
        <taxon>Homarus</taxon>
    </lineage>
</organism>
<evidence type="ECO:0000256" key="5">
    <source>
        <dbReference type="ARBA" id="ARBA00022989"/>
    </source>
</evidence>
<dbReference type="InterPro" id="IPR052192">
    <property type="entry name" value="Insect_Ionotropic_Sensory_Rcpt"/>
</dbReference>
<proteinExistence type="predicted"/>
<protein>
    <submittedName>
        <fullName evidence="14">Glutamate receptor ionotropic, delta-1-like 36</fullName>
    </submittedName>
</protein>
<comment type="caution">
    <text evidence="14">The sequence shown here is derived from an EMBL/GenBank/DDBJ whole genome shotgun (WGS) entry which is preliminary data.</text>
</comment>
<evidence type="ECO:0000256" key="10">
    <source>
        <dbReference type="ARBA" id="ARBA00023286"/>
    </source>
</evidence>
<keyword evidence="8 14" id="KW-0675">Receptor</keyword>
<keyword evidence="15" id="KW-1185">Reference proteome</keyword>
<keyword evidence="6" id="KW-0406">Ion transport</keyword>
<evidence type="ECO:0000256" key="7">
    <source>
        <dbReference type="ARBA" id="ARBA00023136"/>
    </source>
</evidence>
<gene>
    <name evidence="14" type="primary">Grid1-L36</name>
    <name evidence="14" type="ORF">Hamer_G030136</name>
</gene>
<keyword evidence="9" id="KW-0325">Glycoprotein</keyword>
<name>A0A8J5MYE4_HOMAM</name>